<feature type="domain" description="VWFA" evidence="2">
    <location>
        <begin position="98"/>
        <end position="285"/>
    </location>
</feature>
<evidence type="ECO:0000259" key="2">
    <source>
        <dbReference type="PROSITE" id="PS50234"/>
    </source>
</evidence>
<dbReference type="Gene3D" id="3.40.50.410">
    <property type="entry name" value="von Willebrand factor, type A domain"/>
    <property type="match status" value="1"/>
</dbReference>
<protein>
    <submittedName>
        <fullName evidence="3">VWA domain-containing protein</fullName>
    </submittedName>
</protein>
<dbReference type="PROSITE" id="PS50234">
    <property type="entry name" value="VWFA"/>
    <property type="match status" value="1"/>
</dbReference>
<dbReference type="InterPro" id="IPR050768">
    <property type="entry name" value="UPF0353/GerABKA_families"/>
</dbReference>
<accession>A0ABW7IYW2</accession>
<organism evidence="3 4">
    <name type="scientific">Vibrio rumoiensis</name>
    <dbReference type="NCBI Taxonomy" id="76258"/>
    <lineage>
        <taxon>Bacteria</taxon>
        <taxon>Pseudomonadati</taxon>
        <taxon>Pseudomonadota</taxon>
        <taxon>Gammaproteobacteria</taxon>
        <taxon>Vibrionales</taxon>
        <taxon>Vibrionaceae</taxon>
        <taxon>Vibrio</taxon>
    </lineage>
</organism>
<dbReference type="Pfam" id="PF00092">
    <property type="entry name" value="VWA"/>
    <property type="match status" value="1"/>
</dbReference>
<reference evidence="3 4" key="1">
    <citation type="submission" date="2024-10" db="EMBL/GenBank/DDBJ databases">
        <authorList>
            <person name="Yibar A."/>
            <person name="Saticioglu I.B."/>
            <person name="Duman M."/>
            <person name="Ajmi N."/>
            <person name="Gurler F."/>
            <person name="Ay H."/>
            <person name="Onuk E."/>
            <person name="Guler S."/>
            <person name="Romalde J.L."/>
        </authorList>
    </citation>
    <scope>NUCLEOTIDE SEQUENCE [LARGE SCALE GENOMIC DNA]</scope>
    <source>
        <strain evidence="3 4">14-MA-B</strain>
    </source>
</reference>
<comment type="caution">
    <text evidence="3">The sequence shown here is derived from an EMBL/GenBank/DDBJ whole genome shotgun (WGS) entry which is preliminary data.</text>
</comment>
<keyword evidence="4" id="KW-1185">Reference proteome</keyword>
<evidence type="ECO:0000313" key="3">
    <source>
        <dbReference type="EMBL" id="MFH0266860.1"/>
    </source>
</evidence>
<dbReference type="InterPro" id="IPR002035">
    <property type="entry name" value="VWF_A"/>
</dbReference>
<dbReference type="PANTHER" id="PTHR22550:SF18">
    <property type="entry name" value="VWFA DOMAIN-CONTAINING PROTEIN"/>
    <property type="match status" value="1"/>
</dbReference>
<proteinExistence type="predicted"/>
<name>A0ABW7IYW2_9VIBR</name>
<dbReference type="InterPro" id="IPR033881">
    <property type="entry name" value="vWA_BatA_type"/>
</dbReference>
<evidence type="ECO:0000256" key="1">
    <source>
        <dbReference type="SAM" id="Phobius"/>
    </source>
</evidence>
<evidence type="ECO:0000313" key="4">
    <source>
        <dbReference type="Proteomes" id="UP001607151"/>
    </source>
</evidence>
<dbReference type="RefSeq" id="WP_089139333.1">
    <property type="nucleotide sequence ID" value="NZ_AP018686.1"/>
</dbReference>
<dbReference type="Proteomes" id="UP001607151">
    <property type="component" value="Unassembled WGS sequence"/>
</dbReference>
<dbReference type="InterPro" id="IPR036465">
    <property type="entry name" value="vWFA_dom_sf"/>
</dbReference>
<gene>
    <name evidence="3" type="ORF">ACGRQ9_15540</name>
</gene>
<dbReference type="CDD" id="cd01467">
    <property type="entry name" value="vWA_BatA_type"/>
    <property type="match status" value="1"/>
</dbReference>
<sequence length="343" mass="37786">MMSSLEFATPNWFWILPLPILVYFLFPAYRTKQTAIKVPFFHLLIEAIGEEPSEGATQLKASWWQRIALVVAWGCLVMALAQPKVLGEPQTRESMGRDVMVAVDLSGSMSEQDFSDAQGHKVNRLDAAKMVLQDFVAQRKGDRLGLILFGDAAFIQTPFTADHDAWLTLLEQTDVSMAGESTHLGDAIGLAIKTFEQSQHSQDRQKVVIVLTDGNDTGSFVEPLDAAKVAAAKGVRIHVIAMGDPSTVGEQAMDMDVINHIASTTGGKAYQAKDSDGLKQAYASINDLEPQLYESTTYRPKISLQHYFVMVVLVLYTCLFLIATVRRVGAARLNTPAQEKEHV</sequence>
<keyword evidence="1" id="KW-0472">Membrane</keyword>
<dbReference type="PANTHER" id="PTHR22550">
    <property type="entry name" value="SPORE GERMINATION PROTEIN"/>
    <property type="match status" value="1"/>
</dbReference>
<dbReference type="SMART" id="SM00327">
    <property type="entry name" value="VWA"/>
    <property type="match status" value="1"/>
</dbReference>
<dbReference type="EMBL" id="JBIHSN010000003">
    <property type="protein sequence ID" value="MFH0266860.1"/>
    <property type="molecule type" value="Genomic_DNA"/>
</dbReference>
<dbReference type="SUPFAM" id="SSF53300">
    <property type="entry name" value="vWA-like"/>
    <property type="match status" value="1"/>
</dbReference>
<keyword evidence="1" id="KW-1133">Transmembrane helix</keyword>
<feature type="transmembrane region" description="Helical" evidence="1">
    <location>
        <begin position="307"/>
        <end position="325"/>
    </location>
</feature>
<feature type="transmembrane region" description="Helical" evidence="1">
    <location>
        <begin position="12"/>
        <end position="29"/>
    </location>
</feature>
<keyword evidence="1" id="KW-0812">Transmembrane</keyword>